<evidence type="ECO:0000313" key="10">
    <source>
        <dbReference type="Proteomes" id="UP000887568"/>
    </source>
</evidence>
<dbReference type="Gene3D" id="1.10.100.10">
    <property type="entry name" value="Insulin-like"/>
    <property type="match status" value="1"/>
</dbReference>
<dbReference type="PROSITE" id="PS00262">
    <property type="entry name" value="INSULIN"/>
    <property type="match status" value="1"/>
</dbReference>
<organism evidence="9 10">
    <name type="scientific">Patiria miniata</name>
    <name type="common">Bat star</name>
    <name type="synonym">Asterina miniata</name>
    <dbReference type="NCBI Taxonomy" id="46514"/>
    <lineage>
        <taxon>Eukaryota</taxon>
        <taxon>Metazoa</taxon>
        <taxon>Echinodermata</taxon>
        <taxon>Eleutherozoa</taxon>
        <taxon>Asterozoa</taxon>
        <taxon>Asteroidea</taxon>
        <taxon>Valvatacea</taxon>
        <taxon>Valvatida</taxon>
        <taxon>Asterinidae</taxon>
        <taxon>Patiria</taxon>
    </lineage>
</organism>
<dbReference type="SMART" id="SM00078">
    <property type="entry name" value="IlGF"/>
    <property type="match status" value="1"/>
</dbReference>
<evidence type="ECO:0000256" key="5">
    <source>
        <dbReference type="RuleBase" id="RU000406"/>
    </source>
</evidence>
<feature type="compositionally biased region" description="Acidic residues" evidence="6">
    <location>
        <begin position="188"/>
        <end position="211"/>
    </location>
</feature>
<keyword evidence="10" id="KW-1185">Reference proteome</keyword>
<dbReference type="EnsemblMetazoa" id="XM_038193040.1">
    <property type="protein sequence ID" value="XP_038048968.1"/>
    <property type="gene ID" value="LOC119722741"/>
</dbReference>
<keyword evidence="2" id="KW-0165">Cleavage on pair of basic residues</keyword>
<evidence type="ECO:0000256" key="1">
    <source>
        <dbReference type="ARBA" id="ARBA00009034"/>
    </source>
</evidence>
<sequence>MWISNLSTMRALLLIDVIFVVLAGPISAWQKICGEQLVETVSVVCSTRGFYSHRVEKREAELFQDERTAKSFLSSHIGSRQRRRTGRIATECCEKVCSFDIVESYCNPWPVVEDRDDPMLLAPVAPGRVRQDKSADADELLLMQEAAAGEQFAEENSLLRQEEELIDALETLENKNAEGENVVLQQPEEFEEVEEMTEPETEREELEEEFPFPEVIPTKKRRRVEGRRSRENSRDRSGKSEGRSRKKSGSREGDRSSRRRGKSSRRKKGRDGRERSKRWEGLVTSHPPTKEIVDALRSALRAAGRTPSLFAPANNFLLDEQRSPQATPTGLQHRSALDLSSGKAGRSYRVTQKDNQSTLEALYNLAVRLSRPRRG</sequence>
<dbReference type="PANTHER" id="PTHR13647">
    <property type="entry name" value="INSULIN-LIKE PEPTIDE 2-RELATED"/>
    <property type="match status" value="1"/>
</dbReference>
<evidence type="ECO:0000256" key="2">
    <source>
        <dbReference type="ARBA" id="ARBA00022685"/>
    </source>
</evidence>
<evidence type="ECO:0000259" key="8">
    <source>
        <dbReference type="SMART" id="SM00078"/>
    </source>
</evidence>
<feature type="compositionally biased region" description="Basic and acidic residues" evidence="6">
    <location>
        <begin position="271"/>
        <end position="280"/>
    </location>
</feature>
<dbReference type="SUPFAM" id="SSF56994">
    <property type="entry name" value="Insulin-like"/>
    <property type="match status" value="1"/>
</dbReference>
<protein>
    <recommendedName>
        <fullName evidence="8">Insulin-like domain-containing protein</fullName>
    </recommendedName>
</protein>
<dbReference type="Proteomes" id="UP000887568">
    <property type="component" value="Unplaced"/>
</dbReference>
<keyword evidence="3 7" id="KW-0732">Signal</keyword>
<dbReference type="GeneID" id="119722741"/>
<dbReference type="PANTHER" id="PTHR13647:SF4">
    <property type="entry name" value="INSULIN-LIKE PEPTIDE 1-RELATED"/>
    <property type="match status" value="1"/>
</dbReference>
<evidence type="ECO:0000256" key="7">
    <source>
        <dbReference type="SAM" id="SignalP"/>
    </source>
</evidence>
<evidence type="ECO:0000256" key="6">
    <source>
        <dbReference type="SAM" id="MobiDB-lite"/>
    </source>
</evidence>
<dbReference type="OrthoDB" id="10019596at2759"/>
<dbReference type="GO" id="GO:0005576">
    <property type="term" value="C:extracellular region"/>
    <property type="evidence" value="ECO:0007669"/>
    <property type="project" value="UniProtKB-SubCell"/>
</dbReference>
<comment type="similarity">
    <text evidence="1 5">Belongs to the insulin family.</text>
</comment>
<keyword evidence="4" id="KW-1015">Disulfide bond</keyword>
<dbReference type="InterPro" id="IPR016179">
    <property type="entry name" value="Insulin-like"/>
</dbReference>
<feature type="signal peptide" evidence="7">
    <location>
        <begin position="1"/>
        <end position="23"/>
    </location>
</feature>
<evidence type="ECO:0000256" key="4">
    <source>
        <dbReference type="ARBA" id="ARBA00023157"/>
    </source>
</evidence>
<feature type="chain" id="PRO_5038001229" description="Insulin-like domain-containing protein" evidence="7">
    <location>
        <begin position="24"/>
        <end position="375"/>
    </location>
</feature>
<feature type="compositionally biased region" description="Basic residues" evidence="6">
    <location>
        <begin position="257"/>
        <end position="270"/>
    </location>
</feature>
<accession>A0A913ZB12</accession>
<reference evidence="9" key="1">
    <citation type="submission" date="2022-11" db="UniProtKB">
        <authorList>
            <consortium name="EnsemblMetazoa"/>
        </authorList>
    </citation>
    <scope>IDENTIFICATION</scope>
</reference>
<dbReference type="RefSeq" id="XP_038048968.1">
    <property type="nucleotide sequence ID" value="XM_038193040.1"/>
</dbReference>
<comment type="subcellular location">
    <subcellularLocation>
        <location evidence="5">Secreted</location>
    </subcellularLocation>
</comment>
<feature type="compositionally biased region" description="Polar residues" evidence="6">
    <location>
        <begin position="323"/>
        <end position="332"/>
    </location>
</feature>
<dbReference type="GO" id="GO:0005179">
    <property type="term" value="F:hormone activity"/>
    <property type="evidence" value="ECO:0007669"/>
    <property type="project" value="InterPro"/>
</dbReference>
<dbReference type="InterPro" id="IPR022352">
    <property type="entry name" value="Ins/IGF/rlx"/>
</dbReference>
<evidence type="ECO:0000313" key="9">
    <source>
        <dbReference type="EnsemblMetazoa" id="XP_038048968.1"/>
    </source>
</evidence>
<feature type="domain" description="Insulin-like" evidence="8">
    <location>
        <begin position="30"/>
        <end position="106"/>
    </location>
</feature>
<dbReference type="OMA" id="GAMPHIR"/>
<name>A0A913ZB12_PATMI</name>
<dbReference type="AlphaFoldDB" id="A0A913ZB12"/>
<evidence type="ECO:0000256" key="3">
    <source>
        <dbReference type="ARBA" id="ARBA00022729"/>
    </source>
</evidence>
<dbReference type="InterPro" id="IPR022353">
    <property type="entry name" value="Insulin_CS"/>
</dbReference>
<dbReference type="Pfam" id="PF00049">
    <property type="entry name" value="Insulin"/>
    <property type="match status" value="1"/>
</dbReference>
<dbReference type="InterPro" id="IPR036438">
    <property type="entry name" value="Insulin-like_sf"/>
</dbReference>
<keyword evidence="5" id="KW-0964">Secreted</keyword>
<proteinExistence type="inferred from homology"/>
<feature type="compositionally biased region" description="Basic and acidic residues" evidence="6">
    <location>
        <begin position="226"/>
        <end position="256"/>
    </location>
</feature>
<feature type="region of interest" description="Disordered" evidence="6">
    <location>
        <begin position="319"/>
        <end position="355"/>
    </location>
</feature>
<feature type="region of interest" description="Disordered" evidence="6">
    <location>
        <begin position="177"/>
        <end position="290"/>
    </location>
</feature>
<dbReference type="PRINTS" id="PR00276">
    <property type="entry name" value="INSULINFAMLY"/>
</dbReference>